<evidence type="ECO:0000313" key="1">
    <source>
        <dbReference type="EMBL" id="KGH28028.1"/>
    </source>
</evidence>
<name>A0A096FE74_COMTE</name>
<comment type="caution">
    <text evidence="1">The sequence shown here is derived from an EMBL/GenBank/DDBJ whole genome shotgun (WGS) entry which is preliminary data.</text>
</comment>
<protein>
    <submittedName>
        <fullName evidence="1">Uncharacterized protein</fullName>
    </submittedName>
</protein>
<dbReference type="Proteomes" id="UP000029553">
    <property type="component" value="Unassembled WGS sequence"/>
</dbReference>
<gene>
    <name evidence="1" type="ORF">P353_16610</name>
</gene>
<evidence type="ECO:0000313" key="2">
    <source>
        <dbReference type="Proteomes" id="UP000029553"/>
    </source>
</evidence>
<reference evidence="1 2" key="1">
    <citation type="submission" date="2013-09" db="EMBL/GenBank/DDBJ databases">
        <title>High correlation between genotypes and phenotypes of environmental bacteria Comamonas testosteroni strains.</title>
        <authorList>
            <person name="Liu L."/>
            <person name="Zhu W."/>
            <person name="Xia X."/>
            <person name="Xu B."/>
            <person name="Luo M."/>
            <person name="Wang G."/>
        </authorList>
    </citation>
    <scope>NUCLEOTIDE SEQUENCE [LARGE SCALE GENOMIC DNA]</scope>
    <source>
        <strain evidence="1 2">JL40</strain>
    </source>
</reference>
<accession>A0A096FE74</accession>
<dbReference type="EMBL" id="AWOR01000053">
    <property type="protein sequence ID" value="KGH28028.1"/>
    <property type="molecule type" value="Genomic_DNA"/>
</dbReference>
<organism evidence="1 2">
    <name type="scientific">Comamonas testosteroni</name>
    <name type="common">Pseudomonas testosteroni</name>
    <dbReference type="NCBI Taxonomy" id="285"/>
    <lineage>
        <taxon>Bacteria</taxon>
        <taxon>Pseudomonadati</taxon>
        <taxon>Pseudomonadota</taxon>
        <taxon>Betaproteobacteria</taxon>
        <taxon>Burkholderiales</taxon>
        <taxon>Comamonadaceae</taxon>
        <taxon>Comamonas</taxon>
    </lineage>
</organism>
<proteinExistence type="predicted"/>
<sequence>MFSHLMHTNLCAGLSRLSDLQLAEPVILYEHEAPGDML</sequence>
<dbReference type="AlphaFoldDB" id="A0A096FE74"/>